<gene>
    <name evidence="2" type="ORF">BLGHR1_15803</name>
</gene>
<dbReference type="InterPro" id="IPR036047">
    <property type="entry name" value="F-box-like_dom_sf"/>
</dbReference>
<name>A0A383UXD6_BLUHO</name>
<protein>
    <recommendedName>
        <fullName evidence="1">F-box domain-containing protein</fullName>
    </recommendedName>
</protein>
<dbReference type="SUPFAM" id="SSF81383">
    <property type="entry name" value="F-box domain"/>
    <property type="match status" value="1"/>
</dbReference>
<dbReference type="AlphaFoldDB" id="A0A383UXD6"/>
<dbReference type="InterPro" id="IPR001810">
    <property type="entry name" value="F-box_dom"/>
</dbReference>
<dbReference type="SMART" id="SM00256">
    <property type="entry name" value="FBOX"/>
    <property type="match status" value="1"/>
</dbReference>
<reference evidence="2 3" key="1">
    <citation type="submission" date="2017-11" db="EMBL/GenBank/DDBJ databases">
        <authorList>
            <person name="Kracher B."/>
        </authorList>
    </citation>
    <scope>NUCLEOTIDE SEQUENCE [LARGE SCALE GENOMIC DNA]</scope>
    <source>
        <strain evidence="2 3">RACE1</strain>
    </source>
</reference>
<accession>A0A383UXD6</accession>
<dbReference type="EMBL" id="UNSH01000070">
    <property type="protein sequence ID" value="SZF05003.1"/>
    <property type="molecule type" value="Genomic_DNA"/>
</dbReference>
<proteinExistence type="predicted"/>
<organism evidence="2 3">
    <name type="scientific">Blumeria hordei</name>
    <name type="common">Barley powdery mildew</name>
    <name type="synonym">Blumeria graminis f. sp. hordei</name>
    <dbReference type="NCBI Taxonomy" id="2867405"/>
    <lineage>
        <taxon>Eukaryota</taxon>
        <taxon>Fungi</taxon>
        <taxon>Dikarya</taxon>
        <taxon>Ascomycota</taxon>
        <taxon>Pezizomycotina</taxon>
        <taxon>Leotiomycetes</taxon>
        <taxon>Erysiphales</taxon>
        <taxon>Erysiphaceae</taxon>
        <taxon>Blumeria</taxon>
    </lineage>
</organism>
<evidence type="ECO:0000259" key="1">
    <source>
        <dbReference type="PROSITE" id="PS50181"/>
    </source>
</evidence>
<dbReference type="VEuPathDB" id="FungiDB:BLGHR1_15803"/>
<dbReference type="Pfam" id="PF00646">
    <property type="entry name" value="F-box"/>
    <property type="match status" value="1"/>
</dbReference>
<dbReference type="CDD" id="cd09917">
    <property type="entry name" value="F-box_SF"/>
    <property type="match status" value="1"/>
</dbReference>
<evidence type="ECO:0000313" key="2">
    <source>
        <dbReference type="EMBL" id="SZF05003.1"/>
    </source>
</evidence>
<sequence length="511" mass="59472">MTLLKALDSLRLEDGQPDKVKRRSQLSELVTVLSIEEIQHLRARLELRLCSNGNLKFQQLPPEIFLIIANYLDIEDLIQMKIVSRTWNKIFSDKEFCLQMIKKNFPFAINCQTKDFKTDSTREIPIDDPTVWLRHAIINRVRRERGLSSNMMRYDLRWNHPKPKLKYCNGRIAFQKDGIFVVRNLRTQNRSTFTTPDRQTIYSWILSDQYLIGLMHAPTKLFAWNLSCEEESFHSVLLPTNPFSFSAYHDQVGIVCATFELLIWSLGGQLKNLQTVKPRKTFANEKIVVADIFFHAIDPDRCFFIYHSRDQSGPGTTCVNRITVQSLFKHKINKVLRTEFTTNVPPSVQRNSLISNDGLIGIEVQDHPERAQNGNYQLLTFDTNNERFEHRELRLHQSVKNSLNNGYNLIWRNQICHPVFKDEDGSGFQIIVIMIQKSFLNIWDCPSENSCGLGTESSSLHWGELSLSGIRTTVEAERSMRERRIWGDDDYLVLLTEDGLLVWQFDQNVNR</sequence>
<dbReference type="Proteomes" id="UP000275772">
    <property type="component" value="Unassembled WGS sequence"/>
</dbReference>
<dbReference type="PROSITE" id="PS50181">
    <property type="entry name" value="FBOX"/>
    <property type="match status" value="1"/>
</dbReference>
<feature type="domain" description="F-box" evidence="1">
    <location>
        <begin position="54"/>
        <end position="100"/>
    </location>
</feature>
<evidence type="ECO:0000313" key="3">
    <source>
        <dbReference type="Proteomes" id="UP000275772"/>
    </source>
</evidence>
<dbReference type="Gene3D" id="1.20.1280.50">
    <property type="match status" value="1"/>
</dbReference>